<dbReference type="EMBL" id="LT634361">
    <property type="protein sequence ID" value="SFZ84010.1"/>
    <property type="molecule type" value="Genomic_DNA"/>
</dbReference>
<dbReference type="KEGG" id="tmar:MARIT_2451"/>
<dbReference type="RefSeq" id="WP_100211605.1">
    <property type="nucleotide sequence ID" value="NZ_CP138495.1"/>
</dbReference>
<dbReference type="OrthoDB" id="1183903at2"/>
<gene>
    <name evidence="1" type="ORF">MARIT_2451</name>
</gene>
<sequence length="100" mass="11404">MKRFLITTTGSCFSEGSCFPSSEHVNGKSVDTIYKWEKKTDQKIINAMDKFHFAKILVGNKKYFSDFDNCEDGGENLYKLFEGSLKVCTEKRSQKAKDPS</sequence>
<reference evidence="1 2" key="1">
    <citation type="submission" date="2016-11" db="EMBL/GenBank/DDBJ databases">
        <authorList>
            <person name="Jaros S."/>
            <person name="Januszkiewicz K."/>
            <person name="Wedrychowicz H."/>
        </authorList>
    </citation>
    <scope>NUCLEOTIDE SEQUENCE [LARGE SCALE GENOMIC DNA]</scope>
    <source>
        <strain evidence="1">NCIMB 2154T</strain>
    </source>
</reference>
<dbReference type="AlphaFoldDB" id="A0A2H1EBP3"/>
<accession>A0A2H1EBP3</accession>
<dbReference type="Proteomes" id="UP000231564">
    <property type="component" value="Chromosome MARIT"/>
</dbReference>
<evidence type="ECO:0000313" key="2">
    <source>
        <dbReference type="Proteomes" id="UP000231564"/>
    </source>
</evidence>
<name>A0A2H1EBP3_9FLAO</name>
<keyword evidence="2" id="KW-1185">Reference proteome</keyword>
<proteinExistence type="predicted"/>
<organism evidence="1 2">
    <name type="scientific">Tenacibaculum maritimum NCIMB 2154</name>
    <dbReference type="NCBI Taxonomy" id="1349785"/>
    <lineage>
        <taxon>Bacteria</taxon>
        <taxon>Pseudomonadati</taxon>
        <taxon>Bacteroidota</taxon>
        <taxon>Flavobacteriia</taxon>
        <taxon>Flavobacteriales</taxon>
        <taxon>Flavobacteriaceae</taxon>
        <taxon>Tenacibaculum</taxon>
    </lineage>
</organism>
<evidence type="ECO:0000313" key="1">
    <source>
        <dbReference type="EMBL" id="SFZ84010.1"/>
    </source>
</evidence>
<dbReference type="GeneID" id="47723922"/>
<protein>
    <submittedName>
        <fullName evidence="1">Uncharacterized protein</fullName>
    </submittedName>
</protein>